<protein>
    <submittedName>
        <fullName evidence="1">Uncharacterized protein</fullName>
    </submittedName>
</protein>
<comment type="caution">
    <text evidence="1">The sequence shown here is derived from an EMBL/GenBank/DDBJ whole genome shotgun (WGS) entry which is preliminary data.</text>
</comment>
<dbReference type="OrthoDB" id="10447880at2759"/>
<reference evidence="1" key="1">
    <citation type="submission" date="2021-02" db="EMBL/GenBank/DDBJ databases">
        <authorList>
            <person name="Nowell W R."/>
        </authorList>
    </citation>
    <scope>NUCLEOTIDE SEQUENCE</scope>
</reference>
<proteinExistence type="predicted"/>
<name>A0A815WT38_9BILA</name>
<feature type="non-terminal residue" evidence="1">
    <location>
        <position position="1"/>
    </location>
</feature>
<gene>
    <name evidence="2" type="ORF">GIL414_LOCUS16660</name>
    <name evidence="1" type="ORF">KQP761_LOCUS17570</name>
</gene>
<accession>A0A815WT38</accession>
<evidence type="ECO:0000313" key="1">
    <source>
        <dbReference type="EMBL" id="CAF1549969.1"/>
    </source>
</evidence>
<dbReference type="EMBL" id="CAJOBJ010007669">
    <property type="protein sequence ID" value="CAF4092090.1"/>
    <property type="molecule type" value="Genomic_DNA"/>
</dbReference>
<dbReference type="AlphaFoldDB" id="A0A815WT38"/>
<dbReference type="Proteomes" id="UP000681720">
    <property type="component" value="Unassembled WGS sequence"/>
</dbReference>
<evidence type="ECO:0000313" key="2">
    <source>
        <dbReference type="EMBL" id="CAF4092090.1"/>
    </source>
</evidence>
<organism evidence="1 3">
    <name type="scientific">Rotaria magnacalcarata</name>
    <dbReference type="NCBI Taxonomy" id="392030"/>
    <lineage>
        <taxon>Eukaryota</taxon>
        <taxon>Metazoa</taxon>
        <taxon>Spiralia</taxon>
        <taxon>Gnathifera</taxon>
        <taxon>Rotifera</taxon>
        <taxon>Eurotatoria</taxon>
        <taxon>Bdelloidea</taxon>
        <taxon>Philodinida</taxon>
        <taxon>Philodinidae</taxon>
        <taxon>Rotaria</taxon>
    </lineage>
</organism>
<dbReference type="EMBL" id="CAJNOW010008941">
    <property type="protein sequence ID" value="CAF1549969.1"/>
    <property type="molecule type" value="Genomic_DNA"/>
</dbReference>
<evidence type="ECO:0000313" key="3">
    <source>
        <dbReference type="Proteomes" id="UP000663834"/>
    </source>
</evidence>
<sequence length="102" mass="11723">YYADRSIRPKDIFEGDITLTDIDNFQHSYTPTSCLMISRYSDTIIIVKKESNKLLQYTGDAYSVAADLSYTKLNDILDTSSTILIFYRQVFEVLILNMTISC</sequence>
<dbReference type="Proteomes" id="UP000663834">
    <property type="component" value="Unassembled WGS sequence"/>
</dbReference>